<dbReference type="EMBL" id="FQXS01000005">
    <property type="protein sequence ID" value="SHH63489.1"/>
    <property type="molecule type" value="Genomic_DNA"/>
</dbReference>
<evidence type="ECO:0000313" key="1">
    <source>
        <dbReference type="EMBL" id="SHH63489.1"/>
    </source>
</evidence>
<accession>A0A1M5UKI0</accession>
<dbReference type="STRING" id="1121409.SAMN02745124_01219"/>
<protein>
    <submittedName>
        <fullName evidence="1">Uncharacterized protein</fullName>
    </submittedName>
</protein>
<evidence type="ECO:0000313" key="2">
    <source>
        <dbReference type="Proteomes" id="UP000184139"/>
    </source>
</evidence>
<dbReference type="Proteomes" id="UP000184139">
    <property type="component" value="Unassembled WGS sequence"/>
</dbReference>
<organism evidence="1 2">
    <name type="scientific">Desulfofustis glycolicus DSM 9705</name>
    <dbReference type="NCBI Taxonomy" id="1121409"/>
    <lineage>
        <taxon>Bacteria</taxon>
        <taxon>Pseudomonadati</taxon>
        <taxon>Thermodesulfobacteriota</taxon>
        <taxon>Desulfobulbia</taxon>
        <taxon>Desulfobulbales</taxon>
        <taxon>Desulfocapsaceae</taxon>
        <taxon>Desulfofustis</taxon>
    </lineage>
</organism>
<reference evidence="1 2" key="1">
    <citation type="submission" date="2016-11" db="EMBL/GenBank/DDBJ databases">
        <authorList>
            <person name="Jaros S."/>
            <person name="Januszkiewicz K."/>
            <person name="Wedrychowicz H."/>
        </authorList>
    </citation>
    <scope>NUCLEOTIDE SEQUENCE [LARGE SCALE GENOMIC DNA]</scope>
    <source>
        <strain evidence="1 2">DSM 9705</strain>
    </source>
</reference>
<name>A0A1M5UKI0_9BACT</name>
<keyword evidence="2" id="KW-1185">Reference proteome</keyword>
<gene>
    <name evidence="1" type="ORF">SAMN02745124_01219</name>
</gene>
<sequence length="343" mass="40202">MKIFNFISCIMIALPLAGCFGKDFDRLDSSIKLIDQKTNERIAQLEQGLRETGRSVVPGAFEKELLWWSWMGNDEQKEQAKEVIVGLYGLDPTSFSNGRFALIVELIYKKTNNTEELPYWVFFRQAFNKDTVQEYFINRQSPFRANSEQIFVPDDETMKSQIQDDLRKLIEYYEREKDIWNPVPLQKGEGYGLYRHLGFATDMELAHYLLNNYGQPGGRWALYMNKVWLDRWTNLLFNLTKNSKKYRVGSTITSIIPTQMTWNGKNLIFVIPSRQFNDIKDSLEIFVSIVFQGVDHKGQVVEEVRYGNRRYQIFADKFFTGEDMVDTDSPFGKAVWNYVNMFD</sequence>
<proteinExistence type="predicted"/>
<dbReference type="AlphaFoldDB" id="A0A1M5UKI0"/>
<dbReference type="RefSeq" id="WP_073374263.1">
    <property type="nucleotide sequence ID" value="NZ_FQXS01000005.1"/>
</dbReference>